<evidence type="ECO:0000256" key="4">
    <source>
        <dbReference type="ARBA" id="ARBA00023136"/>
    </source>
</evidence>
<keyword evidence="3 5" id="KW-1133">Transmembrane helix</keyword>
<gene>
    <name evidence="6" type="ORF">ALAG00032_LOCUS7369</name>
</gene>
<name>A0A7S3NGQ3_9STRA</name>
<organism evidence="6">
    <name type="scientific">Aureoumbra lagunensis</name>
    <dbReference type="NCBI Taxonomy" id="44058"/>
    <lineage>
        <taxon>Eukaryota</taxon>
        <taxon>Sar</taxon>
        <taxon>Stramenopiles</taxon>
        <taxon>Ochrophyta</taxon>
        <taxon>Pelagophyceae</taxon>
        <taxon>Pelagomonadales</taxon>
        <taxon>Aureoumbra</taxon>
    </lineage>
</organism>
<evidence type="ECO:0000256" key="3">
    <source>
        <dbReference type="ARBA" id="ARBA00022989"/>
    </source>
</evidence>
<evidence type="ECO:0000256" key="1">
    <source>
        <dbReference type="ARBA" id="ARBA00004141"/>
    </source>
</evidence>
<protein>
    <submittedName>
        <fullName evidence="6">Uncharacterized protein</fullName>
    </submittedName>
</protein>
<keyword evidence="4 5" id="KW-0472">Membrane</keyword>
<dbReference type="Pfam" id="PF08507">
    <property type="entry name" value="COPI_assoc"/>
    <property type="match status" value="1"/>
</dbReference>
<proteinExistence type="predicted"/>
<feature type="transmembrane region" description="Helical" evidence="5">
    <location>
        <begin position="81"/>
        <end position="100"/>
    </location>
</feature>
<feature type="transmembrane region" description="Helical" evidence="5">
    <location>
        <begin position="46"/>
        <end position="69"/>
    </location>
</feature>
<evidence type="ECO:0000256" key="5">
    <source>
        <dbReference type="SAM" id="Phobius"/>
    </source>
</evidence>
<comment type="subcellular location">
    <subcellularLocation>
        <location evidence="1">Membrane</location>
        <topology evidence="1">Multi-pass membrane protein</topology>
    </subcellularLocation>
</comment>
<feature type="transmembrane region" description="Helical" evidence="5">
    <location>
        <begin position="120"/>
        <end position="140"/>
    </location>
</feature>
<evidence type="ECO:0000256" key="2">
    <source>
        <dbReference type="ARBA" id="ARBA00022692"/>
    </source>
</evidence>
<evidence type="ECO:0000313" key="6">
    <source>
        <dbReference type="EMBL" id="CAE0366622.1"/>
    </source>
</evidence>
<dbReference type="EMBL" id="HBIJ01010739">
    <property type="protein sequence ID" value="CAE0366622.1"/>
    <property type="molecule type" value="Transcribed_RNA"/>
</dbReference>
<dbReference type="AlphaFoldDB" id="A0A7S3NGQ3"/>
<sequence>MERSEDQAYWLHDDYRGDGTQEAVSPMTGDTGLRQPQTNEFGSKPMVIWGFRIVHFGLATMMAATGILSLTEFGRVNRNQLSAFVISFYLILFAVVWFAFETMFIMPIDYFIFHLKRNFGFLFHPLGKAIFIIFVAFLNFGVQEESLGLATGILCLIDGALLVLLFLKYPHYHPLTPSI</sequence>
<dbReference type="PANTHER" id="PTHR38894:SF1">
    <property type="entry name" value="TRANSMEMBRANE PROTEIN"/>
    <property type="match status" value="1"/>
</dbReference>
<dbReference type="InterPro" id="IPR013714">
    <property type="entry name" value="Golgi_TVP15"/>
</dbReference>
<accession>A0A7S3NGQ3</accession>
<feature type="transmembrane region" description="Helical" evidence="5">
    <location>
        <begin position="147"/>
        <end position="167"/>
    </location>
</feature>
<dbReference type="PANTHER" id="PTHR38894">
    <property type="entry name" value="TRANSMEMBRANE PROTEIN"/>
    <property type="match status" value="1"/>
</dbReference>
<keyword evidence="2 5" id="KW-0812">Transmembrane</keyword>
<dbReference type="GO" id="GO:0016020">
    <property type="term" value="C:membrane"/>
    <property type="evidence" value="ECO:0007669"/>
    <property type="project" value="UniProtKB-SubCell"/>
</dbReference>
<reference evidence="6" key="1">
    <citation type="submission" date="2021-01" db="EMBL/GenBank/DDBJ databases">
        <authorList>
            <person name="Corre E."/>
            <person name="Pelletier E."/>
            <person name="Niang G."/>
            <person name="Scheremetjew M."/>
            <person name="Finn R."/>
            <person name="Kale V."/>
            <person name="Holt S."/>
            <person name="Cochrane G."/>
            <person name="Meng A."/>
            <person name="Brown T."/>
            <person name="Cohen L."/>
        </authorList>
    </citation>
    <scope>NUCLEOTIDE SEQUENCE</scope>
    <source>
        <strain evidence="6">CCMP1510</strain>
    </source>
</reference>